<protein>
    <recommendedName>
        <fullName evidence="3">Endonuclease/exonuclease/phosphatase domain-containing protein</fullName>
    </recommendedName>
</protein>
<sequence length="118" mass="12726">MTKCVGQGYDKAASMSSLVNGAAGKIKGIHGKFSIVASYTPTKEVDEIEKDYFYETLQSVVAEIPRHDITCVVGDLNVKVESCHTYCPEVMGQHGIGDMNKNGALLVNYALNNNLVIG</sequence>
<accession>A0AA88L665</accession>
<keyword evidence="2" id="KW-1185">Reference proteome</keyword>
<reference evidence="1" key="1">
    <citation type="submission" date="2023-07" db="EMBL/GenBank/DDBJ databases">
        <title>Chromosome-level genome assembly of Artemia franciscana.</title>
        <authorList>
            <person name="Jo E."/>
        </authorList>
    </citation>
    <scope>NUCLEOTIDE SEQUENCE</scope>
    <source>
        <tissue evidence="1">Whole body</tissue>
    </source>
</reference>
<comment type="caution">
    <text evidence="1">The sequence shown here is derived from an EMBL/GenBank/DDBJ whole genome shotgun (WGS) entry which is preliminary data.</text>
</comment>
<dbReference type="Proteomes" id="UP001187531">
    <property type="component" value="Unassembled WGS sequence"/>
</dbReference>
<dbReference type="InterPro" id="IPR036691">
    <property type="entry name" value="Endo/exonu/phosph_ase_sf"/>
</dbReference>
<dbReference type="AlphaFoldDB" id="A0AA88L665"/>
<proteinExistence type="predicted"/>
<organism evidence="1 2">
    <name type="scientific">Artemia franciscana</name>
    <name type="common">Brine shrimp</name>
    <name type="synonym">Artemia sanfranciscana</name>
    <dbReference type="NCBI Taxonomy" id="6661"/>
    <lineage>
        <taxon>Eukaryota</taxon>
        <taxon>Metazoa</taxon>
        <taxon>Ecdysozoa</taxon>
        <taxon>Arthropoda</taxon>
        <taxon>Crustacea</taxon>
        <taxon>Branchiopoda</taxon>
        <taxon>Anostraca</taxon>
        <taxon>Artemiidae</taxon>
        <taxon>Artemia</taxon>
    </lineage>
</organism>
<evidence type="ECO:0008006" key="3">
    <source>
        <dbReference type="Google" id="ProtNLM"/>
    </source>
</evidence>
<evidence type="ECO:0000313" key="1">
    <source>
        <dbReference type="EMBL" id="KAK2719953.1"/>
    </source>
</evidence>
<dbReference type="Gene3D" id="3.60.10.10">
    <property type="entry name" value="Endonuclease/exonuclease/phosphatase"/>
    <property type="match status" value="1"/>
</dbReference>
<feature type="non-terminal residue" evidence="1">
    <location>
        <position position="118"/>
    </location>
</feature>
<dbReference type="SUPFAM" id="SSF56219">
    <property type="entry name" value="DNase I-like"/>
    <property type="match status" value="1"/>
</dbReference>
<dbReference type="EMBL" id="JAVRJZ010000008">
    <property type="protein sequence ID" value="KAK2719953.1"/>
    <property type="molecule type" value="Genomic_DNA"/>
</dbReference>
<gene>
    <name evidence="1" type="ORF">QYM36_005426</name>
</gene>
<evidence type="ECO:0000313" key="2">
    <source>
        <dbReference type="Proteomes" id="UP001187531"/>
    </source>
</evidence>
<name>A0AA88L665_ARTSF</name>